<dbReference type="Proteomes" id="UP000006692">
    <property type="component" value="Chromosome"/>
</dbReference>
<dbReference type="HOGENOM" id="CLU_3010856_0_0_6"/>
<evidence type="ECO:0000313" key="3">
    <source>
        <dbReference type="Proteomes" id="UP000006692"/>
    </source>
</evidence>
<proteinExistence type="predicted"/>
<dbReference type="KEGG" id="pba:PSEBR_m1631"/>
<organism evidence="2 3">
    <name type="scientific">Pseudomonas brassicacearum (strain NFM421)</name>
    <dbReference type="NCBI Taxonomy" id="994484"/>
    <lineage>
        <taxon>Bacteria</taxon>
        <taxon>Pseudomonadati</taxon>
        <taxon>Pseudomonadota</taxon>
        <taxon>Gammaproteobacteria</taxon>
        <taxon>Pseudomonadales</taxon>
        <taxon>Pseudomonadaceae</taxon>
        <taxon>Pseudomonas</taxon>
    </lineage>
</organism>
<evidence type="ECO:0000256" key="1">
    <source>
        <dbReference type="SAM" id="MobiDB-lite"/>
    </source>
</evidence>
<reference evidence="2 3" key="1">
    <citation type="journal article" date="2011" name="J. Bacteriol.">
        <title>Complete genome sequence of a beneficial plant root-associated bacterium, Pseudomonas brassicacearum.</title>
        <authorList>
            <person name="Ortet P."/>
            <person name="Barakat M."/>
            <person name="Lalaouna D."/>
            <person name="Fochesato S."/>
            <person name="Barbe V."/>
            <person name="Vacherie B."/>
            <person name="Santaella C."/>
            <person name="Heulin T."/>
            <person name="Achouak W."/>
        </authorList>
    </citation>
    <scope>NUCLEOTIDE SEQUENCE [LARGE SCALE GENOMIC DNA]</scope>
    <source>
        <strain evidence="2 3">NFM421</strain>
    </source>
</reference>
<feature type="compositionally biased region" description="Polar residues" evidence="1">
    <location>
        <begin position="16"/>
        <end position="25"/>
    </location>
</feature>
<feature type="region of interest" description="Disordered" evidence="1">
    <location>
        <begin position="1"/>
        <end position="25"/>
    </location>
</feature>
<gene>
    <name evidence="2" type="ORF">PSEBR_m1631</name>
</gene>
<accession>F2KMC7</accession>
<dbReference type="EMBL" id="CP002585">
    <property type="protein sequence ID" value="AEA71670.1"/>
    <property type="molecule type" value="Genomic_DNA"/>
</dbReference>
<sequence>MGASQLAMRPFAPPQSHHQQSESKLFSSNPITFQFSSGTQAIEKYFHSGAAVCPAR</sequence>
<reference key="2">
    <citation type="submission" date="2011-03" db="EMBL/GenBank/DDBJ databases">
        <title>Complete Genome Sequence of a beneficial plant roots-associated bacterium Pseudomonas brassicacearum.</title>
        <authorList>
            <person name="Ortet P."/>
            <person name="Barakat M."/>
            <person name="Lalaouna D."/>
            <person name="Fochesato S."/>
            <person name="Barbe V."/>
            <person name="Santaella C."/>
            <person name="Heulin T."/>
            <person name="Achouak W."/>
        </authorList>
    </citation>
    <scope>NUCLEOTIDE SEQUENCE</scope>
    <source>
        <strain>NFM421</strain>
    </source>
</reference>
<protein>
    <submittedName>
        <fullName evidence="2">Uncharacterized protein</fullName>
    </submittedName>
</protein>
<evidence type="ECO:0000313" key="2">
    <source>
        <dbReference type="EMBL" id="AEA71670.1"/>
    </source>
</evidence>
<dbReference type="STRING" id="994484.PSEBR_m1631"/>
<name>F2KMC7_PSEBN</name>
<dbReference type="AlphaFoldDB" id="F2KMC7"/>